<organism evidence="3 4">
    <name type="scientific">Steinernema glaseri</name>
    <dbReference type="NCBI Taxonomy" id="37863"/>
    <lineage>
        <taxon>Eukaryota</taxon>
        <taxon>Metazoa</taxon>
        <taxon>Ecdysozoa</taxon>
        <taxon>Nematoda</taxon>
        <taxon>Chromadorea</taxon>
        <taxon>Rhabditida</taxon>
        <taxon>Tylenchina</taxon>
        <taxon>Panagrolaimomorpha</taxon>
        <taxon>Strongyloidoidea</taxon>
        <taxon>Steinernematidae</taxon>
        <taxon>Steinernema</taxon>
    </lineage>
</organism>
<dbReference type="AlphaFoldDB" id="A0A1I7Y8U3"/>
<name>A0A1I7Y8U3_9BILA</name>
<evidence type="ECO:0000256" key="1">
    <source>
        <dbReference type="SAM" id="Coils"/>
    </source>
</evidence>
<feature type="region of interest" description="Disordered" evidence="2">
    <location>
        <begin position="73"/>
        <end position="120"/>
    </location>
</feature>
<protein>
    <submittedName>
        <fullName evidence="4">BTB domain-containing protein</fullName>
    </submittedName>
</protein>
<keyword evidence="3" id="KW-1185">Reference proteome</keyword>
<evidence type="ECO:0000313" key="4">
    <source>
        <dbReference type="WBParaSite" id="L893_g13843.t1"/>
    </source>
</evidence>
<dbReference type="Proteomes" id="UP000095287">
    <property type="component" value="Unplaced"/>
</dbReference>
<feature type="coiled-coil region" evidence="1">
    <location>
        <begin position="11"/>
        <end position="63"/>
    </location>
</feature>
<feature type="compositionally biased region" description="Acidic residues" evidence="2">
    <location>
        <begin position="133"/>
        <end position="147"/>
    </location>
</feature>
<accession>A0A1I7Y8U3</accession>
<reference evidence="4" key="1">
    <citation type="submission" date="2016-11" db="UniProtKB">
        <authorList>
            <consortium name="WormBaseParasite"/>
        </authorList>
    </citation>
    <scope>IDENTIFICATION</scope>
</reference>
<evidence type="ECO:0000256" key="2">
    <source>
        <dbReference type="SAM" id="MobiDB-lite"/>
    </source>
</evidence>
<keyword evidence="1" id="KW-0175">Coiled coil</keyword>
<evidence type="ECO:0000313" key="3">
    <source>
        <dbReference type="Proteomes" id="UP000095287"/>
    </source>
</evidence>
<proteinExistence type="predicted"/>
<sequence>MAEGDTTNAILLSSIERVADLEKELAEREEETNDTYALVMCRLTSLEERVKKIESDRLKEEERSRTAIVQLEEEGEEGGVCRKRRRLEDDSGFPLENENHDENSGSEGGMAKEESAYVEELSEGNCATIDEAPEQEEEADNDDEDVSVVDPSCEAPVENPLDSVQRRNFLPYACRVTEPRETVLINGESRVLLRDSNDYLIPWRTCKRPFRWNATTASYLAVKNGESRELVLVRRKLRFYLNNCTYDSLFTTIIAEKLSSAGTYSKLMMMGEFAKEVLCAFFKDPKRCSLYVTVYLEVMHILNVDGLKSLLNELSHGCDKLTLIEGRLPWATTSATLLEDMKCEWSELKKQLVADGLMLLYELTRRAEYADRSQFMNFLRRHECPSFAIKLYLLLCSDPVIPA</sequence>
<feature type="region of interest" description="Disordered" evidence="2">
    <location>
        <begin position="133"/>
        <end position="157"/>
    </location>
</feature>
<dbReference type="WBParaSite" id="L893_g13843.t1">
    <property type="protein sequence ID" value="L893_g13843.t1"/>
    <property type="gene ID" value="L893_g13843"/>
</dbReference>